<reference evidence="5 6" key="1">
    <citation type="submission" date="2017-02" db="EMBL/GenBank/DDBJ databases">
        <title>The new phylogeny of genus Mycobacterium.</title>
        <authorList>
            <person name="Tortoli E."/>
            <person name="Trovato A."/>
            <person name="Cirillo D.M."/>
        </authorList>
    </citation>
    <scope>NUCLEOTIDE SEQUENCE [LARGE SCALE GENOMIC DNA]</scope>
    <source>
        <strain evidence="5 6">RW6</strain>
    </source>
</reference>
<dbReference type="InterPro" id="IPR050097">
    <property type="entry name" value="Ferredoxin-NADP_redctase_2"/>
</dbReference>
<keyword evidence="2" id="KW-0560">Oxidoreductase</keyword>
<dbReference type="PANTHER" id="PTHR48105">
    <property type="entry name" value="THIOREDOXIN REDUCTASE 1-RELATED-RELATED"/>
    <property type="match status" value="1"/>
</dbReference>
<dbReference type="EMBL" id="MVHF01000006">
    <property type="protein sequence ID" value="ORA37247.1"/>
    <property type="molecule type" value="Genomic_DNA"/>
</dbReference>
<dbReference type="InterPro" id="IPR036188">
    <property type="entry name" value="FAD/NAD-bd_sf"/>
</dbReference>
<comment type="caution">
    <text evidence="5">The sequence shown here is derived from an EMBL/GenBank/DDBJ whole genome shotgun (WGS) entry which is preliminary data.</text>
</comment>
<dbReference type="STRING" id="1927124.BST13_08885"/>
<evidence type="ECO:0000259" key="4">
    <source>
        <dbReference type="Pfam" id="PF07992"/>
    </source>
</evidence>
<dbReference type="AlphaFoldDB" id="A0A1X0B4K1"/>
<evidence type="ECO:0000256" key="2">
    <source>
        <dbReference type="ARBA" id="ARBA00023002"/>
    </source>
</evidence>
<protein>
    <submittedName>
        <fullName evidence="5">Pyridine nucleotide-disulfide oxidoreductase</fullName>
    </submittedName>
</protein>
<evidence type="ECO:0000256" key="1">
    <source>
        <dbReference type="ARBA" id="ARBA00022630"/>
    </source>
</evidence>
<evidence type="ECO:0000256" key="3">
    <source>
        <dbReference type="ARBA" id="ARBA00048132"/>
    </source>
</evidence>
<dbReference type="Proteomes" id="UP000192448">
    <property type="component" value="Unassembled WGS sequence"/>
</dbReference>
<evidence type="ECO:0000313" key="5">
    <source>
        <dbReference type="EMBL" id="ORA37247.1"/>
    </source>
</evidence>
<sequence>MSASGGLDVIQVFGRPNSPDGYDIRDFLGRSVVEFTWTDLISDDDARARAGVMGLDDPRLPVCVLPDGLRIESATVRNIAGHLGWLTAPSATTYDVSIYGAGPAGLSAAVYAASEGLSTVLLERQAVGGQAGTSSLIENYLGFPGGISGAHLAERARQQAVAFGAEILLLQEGVKATFRDGGIVVDLAGGGTMAARTNICATGVEYNRLNLAGEDRLAGAGLYYGAGAAEAPLCSGEDVYVLGGGNSAGQAALHMAAYARTVTVMMRAARPAASMSAYLLDRLTATPNVVIRVRSTVTKLEGDEYLTGFRVRTENDDEVGIETTRLFVLIGGRPNTEWANDTGIIRDANDYLLTGPDLLVNGRPPAHWPLDRQPYHLETSVPGSFAVGDVRHGSIKRVASAVGEGAMAVSLVHRYLEETGQSDD</sequence>
<organism evidence="5 6">
    <name type="scientific">Mycobacterium aquaticum</name>
    <dbReference type="NCBI Taxonomy" id="1927124"/>
    <lineage>
        <taxon>Bacteria</taxon>
        <taxon>Bacillati</taxon>
        <taxon>Actinomycetota</taxon>
        <taxon>Actinomycetes</taxon>
        <taxon>Mycobacteriales</taxon>
        <taxon>Mycobacteriaceae</taxon>
        <taxon>Mycobacterium</taxon>
    </lineage>
</organism>
<dbReference type="PRINTS" id="PR00368">
    <property type="entry name" value="FADPNR"/>
</dbReference>
<dbReference type="SUPFAM" id="SSF51905">
    <property type="entry name" value="FAD/NAD(P)-binding domain"/>
    <property type="match status" value="1"/>
</dbReference>
<dbReference type="Gene3D" id="3.50.50.60">
    <property type="entry name" value="FAD/NAD(P)-binding domain"/>
    <property type="match status" value="2"/>
</dbReference>
<dbReference type="Pfam" id="PF07992">
    <property type="entry name" value="Pyr_redox_2"/>
    <property type="match status" value="1"/>
</dbReference>
<dbReference type="GO" id="GO:0004791">
    <property type="term" value="F:thioredoxin-disulfide reductase (NADPH) activity"/>
    <property type="evidence" value="ECO:0007669"/>
    <property type="project" value="UniProtKB-EC"/>
</dbReference>
<evidence type="ECO:0000313" key="6">
    <source>
        <dbReference type="Proteomes" id="UP000192448"/>
    </source>
</evidence>
<feature type="domain" description="FAD/NAD(P)-binding" evidence="4">
    <location>
        <begin position="94"/>
        <end position="405"/>
    </location>
</feature>
<proteinExistence type="predicted"/>
<dbReference type="RefSeq" id="WP_083162716.1">
    <property type="nucleotide sequence ID" value="NZ_MVHF01000006.1"/>
</dbReference>
<name>A0A1X0B4K1_9MYCO</name>
<dbReference type="InterPro" id="IPR023753">
    <property type="entry name" value="FAD/NAD-binding_dom"/>
</dbReference>
<dbReference type="PRINTS" id="PR00469">
    <property type="entry name" value="PNDRDTASEII"/>
</dbReference>
<keyword evidence="6" id="KW-1185">Reference proteome</keyword>
<comment type="catalytic activity">
    <reaction evidence="3">
        <text>[thioredoxin]-dithiol + NADP(+) = [thioredoxin]-disulfide + NADPH + H(+)</text>
        <dbReference type="Rhea" id="RHEA:20345"/>
        <dbReference type="Rhea" id="RHEA-COMP:10698"/>
        <dbReference type="Rhea" id="RHEA-COMP:10700"/>
        <dbReference type="ChEBI" id="CHEBI:15378"/>
        <dbReference type="ChEBI" id="CHEBI:29950"/>
        <dbReference type="ChEBI" id="CHEBI:50058"/>
        <dbReference type="ChEBI" id="CHEBI:57783"/>
        <dbReference type="ChEBI" id="CHEBI:58349"/>
        <dbReference type="EC" id="1.8.1.9"/>
    </reaction>
</comment>
<dbReference type="OrthoDB" id="109585at2"/>
<accession>A0A1X0B4K1</accession>
<keyword evidence="1" id="KW-0285">Flavoprotein</keyword>
<gene>
    <name evidence="5" type="ORF">BST13_08885</name>
</gene>